<feature type="transmembrane region" description="Helical" evidence="1">
    <location>
        <begin position="57"/>
        <end position="78"/>
    </location>
</feature>
<sequence length="79" mass="9222">SSSCHCSWSQSPNDSLVFKFTNTRQFEWYGELMEHHGIVDLYWEDQYVTTIDTYDPANINCIVTGLLMILIQLQFISLN</sequence>
<gene>
    <name evidence="2" type="ORF">LCGC14_1287210</name>
</gene>
<reference evidence="2" key="1">
    <citation type="journal article" date="2015" name="Nature">
        <title>Complex archaea that bridge the gap between prokaryotes and eukaryotes.</title>
        <authorList>
            <person name="Spang A."/>
            <person name="Saw J.H."/>
            <person name="Jorgensen S.L."/>
            <person name="Zaremba-Niedzwiedzka K."/>
            <person name="Martijn J."/>
            <person name="Lind A.E."/>
            <person name="van Eijk R."/>
            <person name="Schleper C."/>
            <person name="Guy L."/>
            <person name="Ettema T.J."/>
        </authorList>
    </citation>
    <scope>NUCLEOTIDE SEQUENCE</scope>
</reference>
<feature type="non-terminal residue" evidence="2">
    <location>
        <position position="1"/>
    </location>
</feature>
<keyword evidence="1" id="KW-1133">Transmembrane helix</keyword>
<proteinExistence type="predicted"/>
<keyword evidence="1" id="KW-0472">Membrane</keyword>
<organism evidence="2">
    <name type="scientific">marine sediment metagenome</name>
    <dbReference type="NCBI Taxonomy" id="412755"/>
    <lineage>
        <taxon>unclassified sequences</taxon>
        <taxon>metagenomes</taxon>
        <taxon>ecological metagenomes</taxon>
    </lineage>
</organism>
<accession>A0A0F9KV81</accession>
<protein>
    <submittedName>
        <fullName evidence="2">Uncharacterized protein</fullName>
    </submittedName>
</protein>
<evidence type="ECO:0000313" key="2">
    <source>
        <dbReference type="EMBL" id="KKM85613.1"/>
    </source>
</evidence>
<dbReference type="EMBL" id="LAZR01007382">
    <property type="protein sequence ID" value="KKM85613.1"/>
    <property type="molecule type" value="Genomic_DNA"/>
</dbReference>
<keyword evidence="1" id="KW-0812">Transmembrane</keyword>
<comment type="caution">
    <text evidence="2">The sequence shown here is derived from an EMBL/GenBank/DDBJ whole genome shotgun (WGS) entry which is preliminary data.</text>
</comment>
<dbReference type="Gene3D" id="2.60.120.260">
    <property type="entry name" value="Galactose-binding domain-like"/>
    <property type="match status" value="1"/>
</dbReference>
<name>A0A0F9KV81_9ZZZZ</name>
<dbReference type="AlphaFoldDB" id="A0A0F9KV81"/>
<evidence type="ECO:0000256" key="1">
    <source>
        <dbReference type="SAM" id="Phobius"/>
    </source>
</evidence>